<dbReference type="InterPro" id="IPR018765">
    <property type="entry name" value="DUF2341"/>
</dbReference>
<keyword evidence="1" id="KW-0732">Signal</keyword>
<keyword evidence="2" id="KW-1015">Disulfide bond</keyword>
<protein>
    <submittedName>
        <fullName evidence="5">DUF2341 domain-containing protein</fullName>
    </submittedName>
</protein>
<accession>A0ABT8L1T4</accession>
<feature type="domain" description="LamG-like jellyroll fold" evidence="4">
    <location>
        <begin position="238"/>
        <end position="375"/>
    </location>
</feature>
<dbReference type="Gene3D" id="2.60.120.200">
    <property type="match status" value="1"/>
</dbReference>
<sequence length="427" mass="48454">MSPRPGLNPRPSTNTKLKTTLKYVVAGGLLATAIFLTIYYQQKQKDGRERERPMVDLSGFKWEKVVVLNHEKISGSEVLFNFPVLLHIQETMLKSKTLGGLIEDIHGYDIAFVDELGEIMDHQVENYDPGSGELLVWVRIQELSPFVDTRFSLYFGNENIKEDLSTNFTWEENYTGVWHLNNDTQDATVNNNTGSSFGTNRVLGKMAYGMQFRGDKDVNGSIVHIPDHNSLDLHKEGTIEAWVYVNSFQNWAGVVYKGDKPDFSDDAYFIQFLGDSERQRLTFGITGENGIYSYERSAIDLKSHTWYYIAFTWNPEKIQLYVNGYDYGSKVNNTAARNTDGGLNIGSQLNEAVKNNPFDGVIDEVRISKVARSQQWIATTYKNQSAPASFFSIDDPQPRLGAISKDRFIKYTFSSNVSELKEIVNEN</sequence>
<proteinExistence type="predicted"/>
<dbReference type="SMART" id="SM00560">
    <property type="entry name" value="LamGL"/>
    <property type="match status" value="1"/>
</dbReference>
<dbReference type="EMBL" id="JAUJEB010000001">
    <property type="protein sequence ID" value="MDN5211692.1"/>
    <property type="molecule type" value="Genomic_DNA"/>
</dbReference>
<dbReference type="SUPFAM" id="SSF49899">
    <property type="entry name" value="Concanavalin A-like lectins/glucanases"/>
    <property type="match status" value="1"/>
</dbReference>
<keyword evidence="6" id="KW-1185">Reference proteome</keyword>
<evidence type="ECO:0000313" key="6">
    <source>
        <dbReference type="Proteomes" id="UP001172083"/>
    </source>
</evidence>
<dbReference type="InterPro" id="IPR006558">
    <property type="entry name" value="LamG-like"/>
</dbReference>
<keyword evidence="3" id="KW-0812">Transmembrane</keyword>
<reference evidence="5" key="1">
    <citation type="submission" date="2023-06" db="EMBL/GenBank/DDBJ databases">
        <title>Genomic of Agaribacillus aureum.</title>
        <authorList>
            <person name="Wang G."/>
        </authorList>
    </citation>
    <scope>NUCLEOTIDE SEQUENCE</scope>
    <source>
        <strain evidence="5">BMA12</strain>
    </source>
</reference>
<comment type="caution">
    <text evidence="5">The sequence shown here is derived from an EMBL/GenBank/DDBJ whole genome shotgun (WGS) entry which is preliminary data.</text>
</comment>
<evidence type="ECO:0000256" key="1">
    <source>
        <dbReference type="ARBA" id="ARBA00022729"/>
    </source>
</evidence>
<feature type="transmembrane region" description="Helical" evidence="3">
    <location>
        <begin position="20"/>
        <end position="40"/>
    </location>
</feature>
<dbReference type="Proteomes" id="UP001172083">
    <property type="component" value="Unassembled WGS sequence"/>
</dbReference>
<keyword evidence="3" id="KW-1133">Transmembrane helix</keyword>
<evidence type="ECO:0000256" key="3">
    <source>
        <dbReference type="SAM" id="Phobius"/>
    </source>
</evidence>
<keyword evidence="3" id="KW-0472">Membrane</keyword>
<dbReference type="Pfam" id="PF10102">
    <property type="entry name" value="DUF2341"/>
    <property type="match status" value="1"/>
</dbReference>
<organism evidence="5 6">
    <name type="scientific">Agaribacillus aureus</name>
    <dbReference type="NCBI Taxonomy" id="3051825"/>
    <lineage>
        <taxon>Bacteria</taxon>
        <taxon>Pseudomonadati</taxon>
        <taxon>Bacteroidota</taxon>
        <taxon>Cytophagia</taxon>
        <taxon>Cytophagales</taxon>
        <taxon>Splendidivirgaceae</taxon>
        <taxon>Agaribacillus</taxon>
    </lineage>
</organism>
<evidence type="ECO:0000259" key="4">
    <source>
        <dbReference type="SMART" id="SM00560"/>
    </source>
</evidence>
<dbReference type="Pfam" id="PF13385">
    <property type="entry name" value="Laminin_G_3"/>
    <property type="match status" value="1"/>
</dbReference>
<gene>
    <name evidence="5" type="ORF">QQ020_06510</name>
</gene>
<evidence type="ECO:0000256" key="2">
    <source>
        <dbReference type="ARBA" id="ARBA00023157"/>
    </source>
</evidence>
<dbReference type="InterPro" id="IPR013320">
    <property type="entry name" value="ConA-like_dom_sf"/>
</dbReference>
<dbReference type="RefSeq" id="WP_346757022.1">
    <property type="nucleotide sequence ID" value="NZ_JAUJEB010000001.1"/>
</dbReference>
<name>A0ABT8L1T4_9BACT</name>
<evidence type="ECO:0000313" key="5">
    <source>
        <dbReference type="EMBL" id="MDN5211692.1"/>
    </source>
</evidence>